<dbReference type="PANTHER" id="PTHR22617:SF23">
    <property type="entry name" value="CHEMOTAXIS PROTEIN CHEW"/>
    <property type="match status" value="1"/>
</dbReference>
<proteinExistence type="predicted"/>
<dbReference type="InterPro" id="IPR002545">
    <property type="entry name" value="CheW-lke_dom"/>
</dbReference>
<organism evidence="2 3">
    <name type="scientific">Sphingomonas caseinilyticus</name>
    <dbReference type="NCBI Taxonomy" id="2908205"/>
    <lineage>
        <taxon>Bacteria</taxon>
        <taxon>Pseudomonadati</taxon>
        <taxon>Pseudomonadota</taxon>
        <taxon>Alphaproteobacteria</taxon>
        <taxon>Sphingomonadales</taxon>
        <taxon>Sphingomonadaceae</taxon>
        <taxon>Sphingomonas</taxon>
    </lineage>
</organism>
<dbReference type="Gene3D" id="2.40.50.180">
    <property type="entry name" value="CheA-289, Domain 4"/>
    <property type="match status" value="1"/>
</dbReference>
<dbReference type="RefSeq" id="WP_249903027.1">
    <property type="nucleotide sequence ID" value="NZ_JAMGBA010000001.1"/>
</dbReference>
<reference evidence="2 3" key="1">
    <citation type="submission" date="2022-05" db="EMBL/GenBank/DDBJ databases">
        <authorList>
            <person name="Jo J.-H."/>
            <person name="Im W.-T."/>
        </authorList>
    </citation>
    <scope>NUCLEOTIDE SEQUENCE [LARGE SCALE GENOMIC DNA]</scope>
    <source>
        <strain evidence="2 3">NSE70-1</strain>
    </source>
</reference>
<feature type="domain" description="CheW-like" evidence="1">
    <location>
        <begin position="2"/>
        <end position="143"/>
    </location>
</feature>
<evidence type="ECO:0000313" key="3">
    <source>
        <dbReference type="Proteomes" id="UP001203410"/>
    </source>
</evidence>
<dbReference type="InterPro" id="IPR039315">
    <property type="entry name" value="CheW"/>
</dbReference>
<evidence type="ECO:0000259" key="1">
    <source>
        <dbReference type="PROSITE" id="PS50851"/>
    </source>
</evidence>
<dbReference type="Pfam" id="PF01584">
    <property type="entry name" value="CheW"/>
    <property type="match status" value="1"/>
</dbReference>
<dbReference type="InterPro" id="IPR036061">
    <property type="entry name" value="CheW-like_dom_sf"/>
</dbReference>
<gene>
    <name evidence="2" type="ORF">LZ496_02590</name>
</gene>
<keyword evidence="3" id="KW-1185">Reference proteome</keyword>
<dbReference type="SMART" id="SM00260">
    <property type="entry name" value="CheW"/>
    <property type="match status" value="1"/>
</dbReference>
<accession>A0ABT0RRM9</accession>
<dbReference type="SUPFAM" id="SSF50341">
    <property type="entry name" value="CheW-like"/>
    <property type="match status" value="1"/>
</dbReference>
<dbReference type="EMBL" id="JAMGBA010000001">
    <property type="protein sequence ID" value="MCL6697670.1"/>
    <property type="molecule type" value="Genomic_DNA"/>
</dbReference>
<dbReference type="PROSITE" id="PS50851">
    <property type="entry name" value="CHEW"/>
    <property type="match status" value="1"/>
</dbReference>
<protein>
    <submittedName>
        <fullName evidence="2">Chemotaxis protein CheW</fullName>
    </submittedName>
</protein>
<dbReference type="Gene3D" id="2.30.30.40">
    <property type="entry name" value="SH3 Domains"/>
    <property type="match status" value="1"/>
</dbReference>
<dbReference type="Proteomes" id="UP001203410">
    <property type="component" value="Unassembled WGS sequence"/>
</dbReference>
<sequence>MNELLLIVSIAGSRVAMPAAAVESVVELDTLIPVPRAPAHLAGLSALRSRVLTVIDCQRSLELGATDLSDGNIHEAAVVELDGHNYALTVDAVEDVVEALSEPAAIRAAMGEGWERVSLGMVETEEGPLLLVDVAALIAGPGAEARAA</sequence>
<name>A0ABT0RRM9_9SPHN</name>
<comment type="caution">
    <text evidence="2">The sequence shown here is derived from an EMBL/GenBank/DDBJ whole genome shotgun (WGS) entry which is preliminary data.</text>
</comment>
<evidence type="ECO:0000313" key="2">
    <source>
        <dbReference type="EMBL" id="MCL6697670.1"/>
    </source>
</evidence>
<dbReference type="PANTHER" id="PTHR22617">
    <property type="entry name" value="CHEMOTAXIS SENSOR HISTIDINE KINASE-RELATED"/>
    <property type="match status" value="1"/>
</dbReference>